<evidence type="ECO:0000256" key="2">
    <source>
        <dbReference type="ARBA" id="ARBA00022448"/>
    </source>
</evidence>
<keyword evidence="5 9" id="KW-0812">Transmembrane</keyword>
<comment type="similarity">
    <text evidence="8 9">Belongs to the TRAP transporter small permease family.</text>
</comment>
<feature type="transmembrane region" description="Helical" evidence="9">
    <location>
        <begin position="12"/>
        <end position="36"/>
    </location>
</feature>
<dbReference type="GO" id="GO:0022857">
    <property type="term" value="F:transmembrane transporter activity"/>
    <property type="evidence" value="ECO:0007669"/>
    <property type="project" value="UniProtKB-UniRule"/>
</dbReference>
<gene>
    <name evidence="11" type="ORF">DNX69_06730</name>
</gene>
<keyword evidence="7 9" id="KW-0472">Membrane</keyword>
<feature type="transmembrane region" description="Helical" evidence="9">
    <location>
        <begin position="48"/>
        <end position="65"/>
    </location>
</feature>
<evidence type="ECO:0000256" key="6">
    <source>
        <dbReference type="ARBA" id="ARBA00022989"/>
    </source>
</evidence>
<dbReference type="PANTHER" id="PTHR35011:SF2">
    <property type="entry name" value="2,3-DIKETO-L-GULONATE TRAP TRANSPORTER SMALL PERMEASE PROTEIN YIAM"/>
    <property type="match status" value="1"/>
</dbReference>
<dbReference type="OrthoDB" id="7843639at2"/>
<dbReference type="InterPro" id="IPR007387">
    <property type="entry name" value="TRAP_DctQ"/>
</dbReference>
<dbReference type="PANTHER" id="PTHR35011">
    <property type="entry name" value="2,3-DIKETO-L-GULONATE TRAP TRANSPORTER SMALL PERMEASE PROTEIN YIAM"/>
    <property type="match status" value="1"/>
</dbReference>
<dbReference type="Proteomes" id="UP000248134">
    <property type="component" value="Unassembled WGS sequence"/>
</dbReference>
<evidence type="ECO:0000313" key="11">
    <source>
        <dbReference type="EMBL" id="PZA12593.1"/>
    </source>
</evidence>
<reference evidence="11 12" key="1">
    <citation type="submission" date="2018-06" db="EMBL/GenBank/DDBJ databases">
        <title>Draft Whole-Genome Sequence of the purple photosynthetic bacterium Rhodospeudomonas palustris XCP.</title>
        <authorList>
            <person name="Rayyan A."/>
            <person name="Meyer T.E."/>
            <person name="Kyndt J.A."/>
        </authorList>
    </citation>
    <scope>NUCLEOTIDE SEQUENCE [LARGE SCALE GENOMIC DNA]</scope>
    <source>
        <strain evidence="11 12">XCP</strain>
    </source>
</reference>
<comment type="function">
    <text evidence="9">Part of the tripartite ATP-independent periplasmic (TRAP) transport system.</text>
</comment>
<evidence type="ECO:0000259" key="10">
    <source>
        <dbReference type="Pfam" id="PF04290"/>
    </source>
</evidence>
<feature type="transmembrane region" description="Helical" evidence="9">
    <location>
        <begin position="86"/>
        <end position="106"/>
    </location>
</feature>
<dbReference type="GO" id="GO:0015740">
    <property type="term" value="P:C4-dicarboxylate transport"/>
    <property type="evidence" value="ECO:0007669"/>
    <property type="project" value="TreeGrafter"/>
</dbReference>
<comment type="subcellular location">
    <subcellularLocation>
        <location evidence="1 9">Cell inner membrane</location>
        <topology evidence="1 9">Multi-pass membrane protein</topology>
    </subcellularLocation>
</comment>
<sequence length="185" mass="20934">MSLRKMFHRVEEGLIALILGVMTVLTFVQVVLRYGFNSGFIWALEANFYLFAWLVMIGIAYCVRVRAHIGVDAVVNLLPRNGRRAVGLLVVALALLYAGLMIYGSYDYIHRLMIIDVEAEDIPIKRWILSLCLPLGFLALAVRLVEMGWRIITGRSSGYELADEAREAVHHVQHHPELDATTVQR</sequence>
<organism evidence="11 12">
    <name type="scientific">Rhodopseudomonas palustris</name>
    <dbReference type="NCBI Taxonomy" id="1076"/>
    <lineage>
        <taxon>Bacteria</taxon>
        <taxon>Pseudomonadati</taxon>
        <taxon>Pseudomonadota</taxon>
        <taxon>Alphaproteobacteria</taxon>
        <taxon>Hyphomicrobiales</taxon>
        <taxon>Nitrobacteraceae</taxon>
        <taxon>Rhodopseudomonas</taxon>
    </lineage>
</organism>
<keyword evidence="3" id="KW-1003">Cell membrane</keyword>
<feature type="transmembrane region" description="Helical" evidence="9">
    <location>
        <begin position="126"/>
        <end position="145"/>
    </location>
</feature>
<feature type="domain" description="Tripartite ATP-independent periplasmic transporters DctQ component" evidence="10">
    <location>
        <begin position="22"/>
        <end position="152"/>
    </location>
</feature>
<evidence type="ECO:0000256" key="1">
    <source>
        <dbReference type="ARBA" id="ARBA00004429"/>
    </source>
</evidence>
<proteinExistence type="inferred from homology"/>
<dbReference type="AlphaFoldDB" id="A0A323UKB2"/>
<keyword evidence="2 9" id="KW-0813">Transport</keyword>
<protein>
    <recommendedName>
        <fullName evidence="9">TRAP transporter small permease protein</fullName>
    </recommendedName>
</protein>
<evidence type="ECO:0000256" key="4">
    <source>
        <dbReference type="ARBA" id="ARBA00022519"/>
    </source>
</evidence>
<dbReference type="RefSeq" id="WP_110785251.1">
    <property type="nucleotide sequence ID" value="NZ_QKQS01000012.1"/>
</dbReference>
<dbReference type="InterPro" id="IPR055348">
    <property type="entry name" value="DctQ"/>
</dbReference>
<evidence type="ECO:0000256" key="3">
    <source>
        <dbReference type="ARBA" id="ARBA00022475"/>
    </source>
</evidence>
<evidence type="ECO:0000256" key="7">
    <source>
        <dbReference type="ARBA" id="ARBA00023136"/>
    </source>
</evidence>
<dbReference type="Pfam" id="PF04290">
    <property type="entry name" value="DctQ"/>
    <property type="match status" value="1"/>
</dbReference>
<comment type="caution">
    <text evidence="11">The sequence shown here is derived from an EMBL/GenBank/DDBJ whole genome shotgun (WGS) entry which is preliminary data.</text>
</comment>
<dbReference type="GO" id="GO:0005886">
    <property type="term" value="C:plasma membrane"/>
    <property type="evidence" value="ECO:0007669"/>
    <property type="project" value="UniProtKB-SubCell"/>
</dbReference>
<evidence type="ECO:0000313" key="12">
    <source>
        <dbReference type="Proteomes" id="UP000248134"/>
    </source>
</evidence>
<name>A0A323UKB2_RHOPL</name>
<comment type="subunit">
    <text evidence="9">The complex comprises the extracytoplasmic solute receptor protein and the two transmembrane proteins.</text>
</comment>
<evidence type="ECO:0000256" key="5">
    <source>
        <dbReference type="ARBA" id="ARBA00022692"/>
    </source>
</evidence>
<evidence type="ECO:0000256" key="9">
    <source>
        <dbReference type="RuleBase" id="RU369079"/>
    </source>
</evidence>
<accession>A0A323UKB2</accession>
<keyword evidence="4 9" id="KW-0997">Cell inner membrane</keyword>
<keyword evidence="6 9" id="KW-1133">Transmembrane helix</keyword>
<evidence type="ECO:0000256" key="8">
    <source>
        <dbReference type="ARBA" id="ARBA00038436"/>
    </source>
</evidence>
<dbReference type="EMBL" id="QKQS01000012">
    <property type="protein sequence ID" value="PZA12593.1"/>
    <property type="molecule type" value="Genomic_DNA"/>
</dbReference>